<dbReference type="AlphaFoldDB" id="A0A4C1XS47"/>
<gene>
    <name evidence="2" type="ORF">EVAR_48183_1</name>
</gene>
<keyword evidence="3" id="KW-1185">Reference proteome</keyword>
<evidence type="ECO:0000313" key="3">
    <source>
        <dbReference type="Proteomes" id="UP000299102"/>
    </source>
</evidence>
<proteinExistence type="predicted"/>
<dbReference type="EMBL" id="BGZK01000967">
    <property type="protein sequence ID" value="GBP66776.1"/>
    <property type="molecule type" value="Genomic_DNA"/>
</dbReference>
<reference evidence="2 3" key="1">
    <citation type="journal article" date="2019" name="Commun. Biol.">
        <title>The bagworm genome reveals a unique fibroin gene that provides high tensile strength.</title>
        <authorList>
            <person name="Kono N."/>
            <person name="Nakamura H."/>
            <person name="Ohtoshi R."/>
            <person name="Tomita M."/>
            <person name="Numata K."/>
            <person name="Arakawa K."/>
        </authorList>
    </citation>
    <scope>NUCLEOTIDE SEQUENCE [LARGE SCALE GENOMIC DNA]</scope>
</reference>
<dbReference type="Proteomes" id="UP000299102">
    <property type="component" value="Unassembled WGS sequence"/>
</dbReference>
<comment type="caution">
    <text evidence="2">The sequence shown here is derived from an EMBL/GenBank/DDBJ whole genome shotgun (WGS) entry which is preliminary data.</text>
</comment>
<sequence length="88" mass="9774">MCETPTRHDHSSRRHSETCEWAARATNGLGLRAVPTAGRPLGNWPRAGPPPALPPRAHMPIPHFKTFRYLSLDRAPRRGASSLMRAGR</sequence>
<accession>A0A4C1XS47</accession>
<protein>
    <submittedName>
        <fullName evidence="2">Uncharacterized protein</fullName>
    </submittedName>
</protein>
<evidence type="ECO:0000313" key="2">
    <source>
        <dbReference type="EMBL" id="GBP66776.1"/>
    </source>
</evidence>
<feature type="region of interest" description="Disordered" evidence="1">
    <location>
        <begin position="32"/>
        <end position="59"/>
    </location>
</feature>
<evidence type="ECO:0000256" key="1">
    <source>
        <dbReference type="SAM" id="MobiDB-lite"/>
    </source>
</evidence>
<name>A0A4C1XS47_EUMVA</name>
<organism evidence="2 3">
    <name type="scientific">Eumeta variegata</name>
    <name type="common">Bagworm moth</name>
    <name type="synonym">Eumeta japonica</name>
    <dbReference type="NCBI Taxonomy" id="151549"/>
    <lineage>
        <taxon>Eukaryota</taxon>
        <taxon>Metazoa</taxon>
        <taxon>Ecdysozoa</taxon>
        <taxon>Arthropoda</taxon>
        <taxon>Hexapoda</taxon>
        <taxon>Insecta</taxon>
        <taxon>Pterygota</taxon>
        <taxon>Neoptera</taxon>
        <taxon>Endopterygota</taxon>
        <taxon>Lepidoptera</taxon>
        <taxon>Glossata</taxon>
        <taxon>Ditrysia</taxon>
        <taxon>Tineoidea</taxon>
        <taxon>Psychidae</taxon>
        <taxon>Oiketicinae</taxon>
        <taxon>Eumeta</taxon>
    </lineage>
</organism>